<name>A0ABQ5FDH3_9ASTR</name>
<sequence length="462" mass="51788">MLAIILDDTLLKFSWNQGCKDHMEKSKAQSQLEIHGEVISQEDANLKLLRSLPSAWNSIALIMRNKSDLDTLSMDDLYNNLKGNPQLLLTIKDFDSGCSRHMTRNKSFLIDYQEIDGGFVAFGGRETFKGIPSKLLFENDHTCVALSEGKATKASYTTKLVSSISHLTHVIMDLFGQQLMELSTKENIDARQAGKMTVSGPQYVLLPFFTSDSQGPKSSNDKVADDAGKQNEAQDPAKEGQEKDVNWYLLGVHMKIEDVGCKADLQQLGNTMSVMQRDDGIFISQDKYVADILKKIDFYSVKTANTPIETNKALLKDEEVEDVDVSKLISWQCKKQTIVANSTTEAEYVATANCYGQNPVFHSKTKHIEIRHNFIRDSYEKKLIQDTQLPQTSVPIPNLADEAIFKEKDDIVLTDTGSQEAIGAIAQTGLREHLPGSCIRNNQRHVAQDMVLQKKVKRLEKH</sequence>
<feature type="region of interest" description="Disordered" evidence="1">
    <location>
        <begin position="211"/>
        <end position="240"/>
    </location>
</feature>
<evidence type="ECO:0000256" key="1">
    <source>
        <dbReference type="SAM" id="MobiDB-lite"/>
    </source>
</evidence>
<keyword evidence="4" id="KW-1185">Reference proteome</keyword>
<organism evidence="3 4">
    <name type="scientific">Tanacetum coccineum</name>
    <dbReference type="NCBI Taxonomy" id="301880"/>
    <lineage>
        <taxon>Eukaryota</taxon>
        <taxon>Viridiplantae</taxon>
        <taxon>Streptophyta</taxon>
        <taxon>Embryophyta</taxon>
        <taxon>Tracheophyta</taxon>
        <taxon>Spermatophyta</taxon>
        <taxon>Magnoliopsida</taxon>
        <taxon>eudicotyledons</taxon>
        <taxon>Gunneridae</taxon>
        <taxon>Pentapetalae</taxon>
        <taxon>asterids</taxon>
        <taxon>campanulids</taxon>
        <taxon>Asterales</taxon>
        <taxon>Asteraceae</taxon>
        <taxon>Asteroideae</taxon>
        <taxon>Anthemideae</taxon>
        <taxon>Anthemidinae</taxon>
        <taxon>Tanacetum</taxon>
    </lineage>
</organism>
<reference evidence="3" key="2">
    <citation type="submission" date="2022-01" db="EMBL/GenBank/DDBJ databases">
        <authorList>
            <person name="Yamashiro T."/>
            <person name="Shiraishi A."/>
            <person name="Satake H."/>
            <person name="Nakayama K."/>
        </authorList>
    </citation>
    <scope>NUCLEOTIDE SEQUENCE</scope>
</reference>
<dbReference type="Pfam" id="PF22936">
    <property type="entry name" value="Pol_BBD"/>
    <property type="match status" value="1"/>
</dbReference>
<comment type="caution">
    <text evidence="3">The sequence shown here is derived from an EMBL/GenBank/DDBJ whole genome shotgun (WGS) entry which is preliminary data.</text>
</comment>
<evidence type="ECO:0000313" key="3">
    <source>
        <dbReference type="EMBL" id="GJT61316.1"/>
    </source>
</evidence>
<evidence type="ECO:0000259" key="2">
    <source>
        <dbReference type="Pfam" id="PF22936"/>
    </source>
</evidence>
<accession>A0ABQ5FDH3</accession>
<dbReference type="EMBL" id="BQNB010017277">
    <property type="protein sequence ID" value="GJT61316.1"/>
    <property type="molecule type" value="Genomic_DNA"/>
</dbReference>
<reference evidence="3" key="1">
    <citation type="journal article" date="2022" name="Int. J. Mol. Sci.">
        <title>Draft Genome of Tanacetum Coccineum: Genomic Comparison of Closely Related Tanacetum-Family Plants.</title>
        <authorList>
            <person name="Yamashiro T."/>
            <person name="Shiraishi A."/>
            <person name="Nakayama K."/>
            <person name="Satake H."/>
        </authorList>
    </citation>
    <scope>NUCLEOTIDE SEQUENCE</scope>
</reference>
<dbReference type="CDD" id="cd09272">
    <property type="entry name" value="RNase_HI_RT_Ty1"/>
    <property type="match status" value="1"/>
</dbReference>
<proteinExistence type="predicted"/>
<dbReference type="Proteomes" id="UP001151760">
    <property type="component" value="Unassembled WGS sequence"/>
</dbReference>
<feature type="domain" description="Retrovirus-related Pol polyprotein from transposon TNT 1-94-like beta-barrel" evidence="2">
    <location>
        <begin position="95"/>
        <end position="128"/>
    </location>
</feature>
<gene>
    <name evidence="3" type="ORF">Tco_1004849</name>
</gene>
<feature type="compositionally biased region" description="Basic and acidic residues" evidence="1">
    <location>
        <begin position="219"/>
        <end position="229"/>
    </location>
</feature>
<dbReference type="InterPro" id="IPR054722">
    <property type="entry name" value="PolX-like_BBD"/>
</dbReference>
<protein>
    <submittedName>
        <fullName evidence="3">Retrovirus-related pol polyprotein from transposon TNT 1-94</fullName>
    </submittedName>
</protein>
<evidence type="ECO:0000313" key="4">
    <source>
        <dbReference type="Proteomes" id="UP001151760"/>
    </source>
</evidence>